<keyword evidence="3" id="KW-0012">Acyltransferase</keyword>
<dbReference type="Proteomes" id="UP000441711">
    <property type="component" value="Unassembled WGS sequence"/>
</dbReference>
<dbReference type="InterPro" id="IPR002656">
    <property type="entry name" value="Acyl_transf_3_dom"/>
</dbReference>
<feature type="transmembrane region" description="Helical" evidence="1">
    <location>
        <begin position="191"/>
        <end position="210"/>
    </location>
</feature>
<name>A0A1Y3V0L0_BACUN</name>
<evidence type="ECO:0000313" key="5">
    <source>
        <dbReference type="EMBL" id="KAB4183942.1"/>
    </source>
</evidence>
<keyword evidence="1" id="KW-0812">Transmembrane</keyword>
<dbReference type="Proteomes" id="UP000284514">
    <property type="component" value="Unassembled WGS sequence"/>
</dbReference>
<evidence type="ECO:0000313" key="4">
    <source>
        <dbReference type="EMBL" id="KAB4124136.1"/>
    </source>
</evidence>
<evidence type="ECO:0000313" key="15">
    <source>
        <dbReference type="Proteomes" id="UP000438773"/>
    </source>
</evidence>
<evidence type="ECO:0000313" key="7">
    <source>
        <dbReference type="EMBL" id="OUN54613.1"/>
    </source>
</evidence>
<dbReference type="EMBL" id="WCUA01000016">
    <property type="protein sequence ID" value="KAB4183942.1"/>
    <property type="molecule type" value="Genomic_DNA"/>
</dbReference>
<reference evidence="12 13" key="3">
    <citation type="submission" date="2018-08" db="EMBL/GenBank/DDBJ databases">
        <title>A genome reference for cultivated species of the human gut microbiota.</title>
        <authorList>
            <person name="Zou Y."/>
            <person name="Xue W."/>
            <person name="Luo G."/>
        </authorList>
    </citation>
    <scope>NUCLEOTIDE SEQUENCE [LARGE SCALE GENOMIC DNA]</scope>
    <source>
        <strain evidence="10 14">AM34-25</strain>
        <strain evidence="9 13">AM50-4</strain>
        <strain evidence="8 12">TF09-22</strain>
    </source>
</reference>
<proteinExistence type="predicted"/>
<feature type="transmembrane region" description="Helical" evidence="1">
    <location>
        <begin position="110"/>
        <end position="129"/>
    </location>
</feature>
<dbReference type="Proteomes" id="UP001222603">
    <property type="component" value="Unassembled WGS sequence"/>
</dbReference>
<feature type="transmembrane region" description="Helical" evidence="1">
    <location>
        <begin position="136"/>
        <end position="152"/>
    </location>
</feature>
<reference evidence="7" key="2">
    <citation type="journal article" date="2018" name="BMC Genomics">
        <title>Whole genome sequencing and function prediction of 133 gut anaerobes isolated from chicken caecum in pure cultures.</title>
        <authorList>
            <person name="Medvecky M."/>
            <person name="Cejkova D."/>
            <person name="Polansky O."/>
            <person name="Karasova D."/>
            <person name="Kubasova T."/>
            <person name="Cizek A."/>
            <person name="Rychlik I."/>
        </authorList>
    </citation>
    <scope>NUCLEOTIDE SEQUENCE</scope>
    <source>
        <strain evidence="7">An67</strain>
    </source>
</reference>
<evidence type="ECO:0000313" key="9">
    <source>
        <dbReference type="EMBL" id="RGZ46135.1"/>
    </source>
</evidence>
<reference evidence="15 16" key="4">
    <citation type="journal article" date="2019" name="Nat. Med.">
        <title>A library of human gut bacterial isolates paired with longitudinal multiomics data enables mechanistic microbiome research.</title>
        <authorList>
            <person name="Poyet M."/>
            <person name="Groussin M."/>
            <person name="Gibbons S.M."/>
            <person name="Avila-Pacheco J."/>
            <person name="Jiang X."/>
            <person name="Kearney S.M."/>
            <person name="Perrotta A.R."/>
            <person name="Berdy B."/>
            <person name="Zhao S."/>
            <person name="Lieberman T.D."/>
            <person name="Swanson P.K."/>
            <person name="Smith M."/>
            <person name="Roesemann S."/>
            <person name="Alexander J.E."/>
            <person name="Rich S.A."/>
            <person name="Livny J."/>
            <person name="Vlamakis H."/>
            <person name="Clish C."/>
            <person name="Bullock K."/>
            <person name="Deik A."/>
            <person name="Scott J."/>
            <person name="Pierce K.A."/>
            <person name="Xavier R.J."/>
            <person name="Alm E.J."/>
        </authorList>
    </citation>
    <scope>NUCLEOTIDE SEQUENCE [LARGE SCALE GENOMIC DNA]</scope>
    <source>
        <strain evidence="5 17">BIOML-A21</strain>
        <strain evidence="3 16">BIOML-A36</strain>
        <strain evidence="4 15">BIOML-A37</strain>
    </source>
</reference>
<evidence type="ECO:0000259" key="2">
    <source>
        <dbReference type="Pfam" id="PF01757"/>
    </source>
</evidence>
<dbReference type="EMBL" id="QSEE01000018">
    <property type="protein sequence ID" value="RGZ46135.1"/>
    <property type="molecule type" value="Genomic_DNA"/>
</dbReference>
<feature type="domain" description="Acyltransferase 3" evidence="2">
    <location>
        <begin position="6"/>
        <end position="305"/>
    </location>
</feature>
<dbReference type="Pfam" id="PF01757">
    <property type="entry name" value="Acyl_transf_3"/>
    <property type="match status" value="1"/>
</dbReference>
<gene>
    <name evidence="7" type="ORF">B5G17_08735</name>
    <name evidence="10" type="ORF">DW831_19430</name>
    <name evidence="9" type="ORF">DW988_16330</name>
    <name evidence="8" type="ORF">DXC91_17430</name>
    <name evidence="5" type="ORF">GAQ34_14385</name>
    <name evidence="3" type="ORF">GAQ70_07555</name>
    <name evidence="4" type="ORF">GAQ75_10985</name>
    <name evidence="6" type="ORF">POZ10_02560</name>
</gene>
<dbReference type="PANTHER" id="PTHR37312:SF1">
    <property type="entry name" value="MEMBRANE-BOUND ACYLTRANSFERASE YKRP-RELATED"/>
    <property type="match status" value="1"/>
</dbReference>
<dbReference type="GO" id="GO:0016747">
    <property type="term" value="F:acyltransferase activity, transferring groups other than amino-acyl groups"/>
    <property type="evidence" value="ECO:0007669"/>
    <property type="project" value="InterPro"/>
</dbReference>
<dbReference type="Proteomes" id="UP000442334">
    <property type="component" value="Unassembled WGS sequence"/>
</dbReference>
<feature type="transmembrane region" description="Helical" evidence="1">
    <location>
        <begin position="230"/>
        <end position="250"/>
    </location>
</feature>
<dbReference type="InterPro" id="IPR052734">
    <property type="entry name" value="Nod_factor_acetyltransferase"/>
</dbReference>
<feature type="transmembrane region" description="Helical" evidence="1">
    <location>
        <begin position="63"/>
        <end position="82"/>
    </location>
</feature>
<evidence type="ECO:0000313" key="10">
    <source>
        <dbReference type="EMBL" id="RHC71158.1"/>
    </source>
</evidence>
<dbReference type="EMBL" id="JAQNSI010000077">
    <property type="protein sequence ID" value="MDC1899497.1"/>
    <property type="molecule type" value="Genomic_DNA"/>
</dbReference>
<keyword evidence="1" id="KW-1133">Transmembrane helix</keyword>
<feature type="transmembrane region" description="Helical" evidence="1">
    <location>
        <begin position="158"/>
        <end position="179"/>
    </location>
</feature>
<evidence type="ECO:0000313" key="12">
    <source>
        <dbReference type="Proteomes" id="UP000260874"/>
    </source>
</evidence>
<dbReference type="EMBL" id="WCUP01000004">
    <property type="protein sequence ID" value="KAB4110426.1"/>
    <property type="molecule type" value="Genomic_DNA"/>
</dbReference>
<comment type="caution">
    <text evidence="7">The sequence shown here is derived from an EMBL/GenBank/DDBJ whole genome shotgun (WGS) entry which is preliminary data.</text>
</comment>
<feature type="transmembrane region" description="Helical" evidence="1">
    <location>
        <begin position="34"/>
        <end position="51"/>
    </location>
</feature>
<dbReference type="Proteomes" id="UP000283684">
    <property type="component" value="Unassembled WGS sequence"/>
</dbReference>
<dbReference type="Proteomes" id="UP000196329">
    <property type="component" value="Unassembled WGS sequence"/>
</dbReference>
<dbReference type="EMBL" id="WCUQ01000006">
    <property type="protein sequence ID" value="KAB4124136.1"/>
    <property type="molecule type" value="Genomic_DNA"/>
</dbReference>
<reference evidence="6" key="5">
    <citation type="submission" date="2022-10" db="EMBL/GenBank/DDBJ databases">
        <title>Human gut microbiome strain richness.</title>
        <authorList>
            <person name="Chen-Liaw A."/>
        </authorList>
    </citation>
    <scope>NUCLEOTIDE SEQUENCE</scope>
    <source>
        <strain evidence="6">1001713st1_F9_1001713B170221_170320</strain>
    </source>
</reference>
<feature type="transmembrane region" description="Helical" evidence="1">
    <location>
        <begin position="262"/>
        <end position="280"/>
    </location>
</feature>
<dbReference type="EMBL" id="QSRB01000018">
    <property type="protein sequence ID" value="RGK81718.1"/>
    <property type="molecule type" value="Genomic_DNA"/>
</dbReference>
<evidence type="ECO:0000313" key="6">
    <source>
        <dbReference type="EMBL" id="MDC1899497.1"/>
    </source>
</evidence>
<accession>A0A1Y3V0L0</accession>
<sequence>MKERIRWIDNAKGICVFCVLLAHCKLHHPYIQMVYTPFFLTMFFFLSGYLYRCRTFKEDIFKLTRTLIIPYFLLCFLILFIGKDNWESVLNGNFELVAHRTLRILYGYDLWFVSCLIAVQLYYILLYHVYMKNLKYKILTAIALLPSVYLIKNTDSQMMPYYCDIALFALSFFISGNVFKELTSRYKIKTYSNSAIGIAILLCYIFIALVMQLNLDMEFHFAYNYYSSPAFFIILSLLGMFTIYIISNLFPLSFLEKIGRNSLVFFAFNGKALALTMLLFRHINSIYDCQYLSAFIICIVQSFILLGFSKIINTYVPFLIGKQKNENSTFKSTSL</sequence>
<evidence type="ECO:0000313" key="16">
    <source>
        <dbReference type="Proteomes" id="UP000441711"/>
    </source>
</evidence>
<protein>
    <submittedName>
        <fullName evidence="3">Acyltransferase family protein</fullName>
    </submittedName>
</protein>
<evidence type="ECO:0000256" key="1">
    <source>
        <dbReference type="SAM" id="Phobius"/>
    </source>
</evidence>
<dbReference type="EMBL" id="NFHS01000004">
    <property type="protein sequence ID" value="OUN54613.1"/>
    <property type="molecule type" value="Genomic_DNA"/>
</dbReference>
<dbReference type="AlphaFoldDB" id="A0A1Y3V0L0"/>
<keyword evidence="3" id="KW-0808">Transferase</keyword>
<dbReference type="Proteomes" id="UP000438773">
    <property type="component" value="Unassembled WGS sequence"/>
</dbReference>
<dbReference type="PANTHER" id="PTHR37312">
    <property type="entry name" value="MEMBRANE-BOUND ACYLTRANSFERASE YKRP-RELATED"/>
    <property type="match status" value="1"/>
</dbReference>
<reference evidence="11" key="1">
    <citation type="submission" date="2017-04" db="EMBL/GenBank/DDBJ databases">
        <title>Function of individual gut microbiota members based on whole genome sequencing of pure cultures obtained from chicken caecum.</title>
        <authorList>
            <person name="Medvecky M."/>
            <person name="Cejkova D."/>
            <person name="Polansky O."/>
            <person name="Karasova D."/>
            <person name="Kubasova T."/>
            <person name="Cizek A."/>
            <person name="Rychlik I."/>
        </authorList>
    </citation>
    <scope>NUCLEOTIDE SEQUENCE [LARGE SCALE GENOMIC DNA]</scope>
    <source>
        <strain evidence="11">An67</strain>
    </source>
</reference>
<evidence type="ECO:0000313" key="13">
    <source>
        <dbReference type="Proteomes" id="UP000283684"/>
    </source>
</evidence>
<dbReference type="Proteomes" id="UP000260874">
    <property type="component" value="Unassembled WGS sequence"/>
</dbReference>
<evidence type="ECO:0000313" key="3">
    <source>
        <dbReference type="EMBL" id="KAB4110426.1"/>
    </source>
</evidence>
<evidence type="ECO:0000313" key="14">
    <source>
        <dbReference type="Proteomes" id="UP000284514"/>
    </source>
</evidence>
<keyword evidence="1" id="KW-0472">Membrane</keyword>
<dbReference type="RefSeq" id="WP_087332636.1">
    <property type="nucleotide sequence ID" value="NZ_BQNL01000001.1"/>
</dbReference>
<evidence type="ECO:0000313" key="8">
    <source>
        <dbReference type="EMBL" id="RGK81718.1"/>
    </source>
</evidence>
<organism evidence="7 11">
    <name type="scientific">Bacteroides uniformis</name>
    <dbReference type="NCBI Taxonomy" id="820"/>
    <lineage>
        <taxon>Bacteria</taxon>
        <taxon>Pseudomonadati</taxon>
        <taxon>Bacteroidota</taxon>
        <taxon>Bacteroidia</taxon>
        <taxon>Bacteroidales</taxon>
        <taxon>Bacteroidaceae</taxon>
        <taxon>Bacteroides</taxon>
    </lineage>
</organism>
<feature type="transmembrane region" description="Helical" evidence="1">
    <location>
        <begin position="292"/>
        <end position="312"/>
    </location>
</feature>
<evidence type="ECO:0000313" key="11">
    <source>
        <dbReference type="Proteomes" id="UP000196329"/>
    </source>
</evidence>
<evidence type="ECO:0000313" key="17">
    <source>
        <dbReference type="Proteomes" id="UP000442334"/>
    </source>
</evidence>
<dbReference type="EMBL" id="QSIF01000053">
    <property type="protein sequence ID" value="RHC71158.1"/>
    <property type="molecule type" value="Genomic_DNA"/>
</dbReference>